<dbReference type="Pfam" id="PF00027">
    <property type="entry name" value="cNMP_binding"/>
    <property type="match status" value="1"/>
</dbReference>
<evidence type="ECO:0000259" key="3">
    <source>
        <dbReference type="PROSITE" id="PS50042"/>
    </source>
</evidence>
<dbReference type="SUPFAM" id="SSF81301">
    <property type="entry name" value="Nucleotidyltransferase"/>
    <property type="match status" value="1"/>
</dbReference>
<dbReference type="PROSITE" id="PS51371">
    <property type="entry name" value="CBS"/>
    <property type="match status" value="2"/>
</dbReference>
<dbReference type="InterPro" id="IPR014710">
    <property type="entry name" value="RmlC-like_jellyroll"/>
</dbReference>
<dbReference type="Pfam" id="PF00571">
    <property type="entry name" value="CBS"/>
    <property type="match status" value="2"/>
</dbReference>
<feature type="domain" description="CBS" evidence="4">
    <location>
        <begin position="225"/>
        <end position="284"/>
    </location>
</feature>
<dbReference type="InterPro" id="IPR043519">
    <property type="entry name" value="NT_sf"/>
</dbReference>
<dbReference type="SUPFAM" id="SSF51206">
    <property type="entry name" value="cAMP-binding domain-like"/>
    <property type="match status" value="1"/>
</dbReference>
<dbReference type="AlphaFoldDB" id="A0A6L5Z573"/>
<dbReference type="Gene3D" id="2.60.120.10">
    <property type="entry name" value="Jelly Rolls"/>
    <property type="match status" value="1"/>
</dbReference>
<dbReference type="CDD" id="cd00038">
    <property type="entry name" value="CAP_ED"/>
    <property type="match status" value="1"/>
</dbReference>
<dbReference type="CDD" id="cd04587">
    <property type="entry name" value="CBS_pair_CAP-ED_NT_Pol-beta-like_DUF294_assoc"/>
    <property type="match status" value="1"/>
</dbReference>
<dbReference type="InterPro" id="IPR000644">
    <property type="entry name" value="CBS_dom"/>
</dbReference>
<dbReference type="PANTHER" id="PTHR43080">
    <property type="entry name" value="CBS DOMAIN-CONTAINING PROTEIN CBSX3, MITOCHONDRIAL"/>
    <property type="match status" value="1"/>
</dbReference>
<dbReference type="EMBL" id="WIND01000020">
    <property type="protein sequence ID" value="MSU91459.1"/>
    <property type="molecule type" value="Genomic_DNA"/>
</dbReference>
<organism evidence="5 6">
    <name type="scientific">Halovulum marinum</name>
    <dbReference type="NCBI Taxonomy" id="2662447"/>
    <lineage>
        <taxon>Bacteria</taxon>
        <taxon>Pseudomonadati</taxon>
        <taxon>Pseudomonadota</taxon>
        <taxon>Alphaproteobacteria</taxon>
        <taxon>Rhodobacterales</taxon>
        <taxon>Paracoccaceae</taxon>
        <taxon>Halovulum</taxon>
    </lineage>
</organism>
<dbReference type="InterPro" id="IPR005105">
    <property type="entry name" value="GlnD_Uridyltrans_N"/>
</dbReference>
<dbReference type="Pfam" id="PF03445">
    <property type="entry name" value="DUF294"/>
    <property type="match status" value="1"/>
</dbReference>
<accession>A0A6L5Z573</accession>
<keyword evidence="1 2" id="KW-0129">CBS domain</keyword>
<feature type="domain" description="CBS" evidence="4">
    <location>
        <begin position="161"/>
        <end position="219"/>
    </location>
</feature>
<dbReference type="SMART" id="SM00100">
    <property type="entry name" value="cNMP"/>
    <property type="match status" value="1"/>
</dbReference>
<dbReference type="Gene3D" id="3.10.580.10">
    <property type="entry name" value="CBS-domain"/>
    <property type="match status" value="1"/>
</dbReference>
<dbReference type="PANTHER" id="PTHR43080:SF2">
    <property type="entry name" value="CBS DOMAIN-CONTAINING PROTEIN"/>
    <property type="match status" value="1"/>
</dbReference>
<sequence>MHPASGAADVPRATSDAEGLMRHAPFDLLPAEARAEVAATARVVRHAAGDVLFERGDKLPGLYVIETGAVQSEAPGGVVVSRRNAGDLLGERGLMRDGRAQLTSRVVEAARLYLVPAATFARLADSVPAFRDWFARTVPAEPDDGGPYATGLTALRVEDLMADQPVTCAPDASITEVARLMRDRNINSVIVMDGARLVGIVTARDLTGKVLAEGLGGDVRVDRIMTPGPITIAPDALGIDALVTLADHGISHLPVQRDGRIVGMIGKTDLFRRQAATASHMIAEIVEADSVETMAAVVARTPSLLAQLVAAGVGHQAISRRITDITDAVTRRLLTLAQARLGPPPVPYLWLACGSQGRREQTGVSDQDNCLILDDAATPADDAYFAALAGFVSDGLNTCGFVYCPGEMMASNPRWRQPRRVWREYFAGWIAQPDTQAQMLASVMFDLRPIAGTAALYGALHAETLQMARRNSIFVAHMISNALKHTPPLSLFRGFALIRSGEHKNTVDLKHSGVVPVVDLGRVYALQGSITEVGTRERIAAAGAAGLISSAGAADLLDAYDLIAETRLRHQAAQVRRHRAPDNFMSPADLSDLERNHLRDAFMVIRTMQSALGQGRHMLG</sequence>
<dbReference type="InterPro" id="IPR018821">
    <property type="entry name" value="DUF294_put_nucleoTrafse_sb-bd"/>
</dbReference>
<dbReference type="InterPro" id="IPR000595">
    <property type="entry name" value="cNMP-bd_dom"/>
</dbReference>
<dbReference type="InterPro" id="IPR051257">
    <property type="entry name" value="Diverse_CBS-Domain"/>
</dbReference>
<dbReference type="CDD" id="cd05401">
    <property type="entry name" value="NT_GlnE_GlnD_like"/>
    <property type="match status" value="1"/>
</dbReference>
<evidence type="ECO:0000313" key="5">
    <source>
        <dbReference type="EMBL" id="MSU91459.1"/>
    </source>
</evidence>
<name>A0A6L5Z573_9RHOB</name>
<evidence type="ECO:0000259" key="4">
    <source>
        <dbReference type="PROSITE" id="PS51371"/>
    </source>
</evidence>
<dbReference type="InterPro" id="IPR018490">
    <property type="entry name" value="cNMP-bd_dom_sf"/>
</dbReference>
<comment type="caution">
    <text evidence="5">The sequence shown here is derived from an EMBL/GenBank/DDBJ whole genome shotgun (WGS) entry which is preliminary data.</text>
</comment>
<dbReference type="Pfam" id="PF10335">
    <property type="entry name" value="DUF294_C"/>
    <property type="match status" value="1"/>
</dbReference>
<dbReference type="SUPFAM" id="SSF54631">
    <property type="entry name" value="CBS-domain pair"/>
    <property type="match status" value="1"/>
</dbReference>
<dbReference type="PROSITE" id="PS50042">
    <property type="entry name" value="CNMP_BINDING_3"/>
    <property type="match status" value="1"/>
</dbReference>
<dbReference type="SMART" id="SM00116">
    <property type="entry name" value="CBS"/>
    <property type="match status" value="2"/>
</dbReference>
<protein>
    <submittedName>
        <fullName evidence="5">CBS domain-containing protein</fullName>
    </submittedName>
</protein>
<proteinExistence type="predicted"/>
<feature type="domain" description="Cyclic nucleotide-binding" evidence="3">
    <location>
        <begin position="25"/>
        <end position="123"/>
    </location>
</feature>
<keyword evidence="6" id="KW-1185">Reference proteome</keyword>
<evidence type="ECO:0000256" key="2">
    <source>
        <dbReference type="PROSITE-ProRule" id="PRU00703"/>
    </source>
</evidence>
<evidence type="ECO:0000313" key="6">
    <source>
        <dbReference type="Proteomes" id="UP000474957"/>
    </source>
</evidence>
<gene>
    <name evidence="5" type="ORF">GE300_17920</name>
</gene>
<dbReference type="GO" id="GO:0008773">
    <property type="term" value="F:[protein-PII] uridylyltransferase activity"/>
    <property type="evidence" value="ECO:0007669"/>
    <property type="project" value="InterPro"/>
</dbReference>
<dbReference type="Proteomes" id="UP000474957">
    <property type="component" value="Unassembled WGS sequence"/>
</dbReference>
<dbReference type="InterPro" id="IPR046342">
    <property type="entry name" value="CBS_dom_sf"/>
</dbReference>
<evidence type="ECO:0000256" key="1">
    <source>
        <dbReference type="ARBA" id="ARBA00023122"/>
    </source>
</evidence>
<dbReference type="RefSeq" id="WP_154448643.1">
    <property type="nucleotide sequence ID" value="NZ_WIND01000020.1"/>
</dbReference>
<reference evidence="5 6" key="1">
    <citation type="submission" date="2019-10" db="EMBL/GenBank/DDBJ databases">
        <title>Cognatihalovulum marinum gen. nov. sp. nov., a new member of the family Rhodobacteraceae isolated from deep seawater of the Northwest Indian Ocean.</title>
        <authorList>
            <person name="Ruan C."/>
            <person name="Wang J."/>
            <person name="Zheng X."/>
            <person name="Song L."/>
            <person name="Zhu Y."/>
            <person name="Huang Y."/>
            <person name="Lu Z."/>
            <person name="Du W."/>
            <person name="Huang L."/>
            <person name="Dai X."/>
        </authorList>
    </citation>
    <scope>NUCLEOTIDE SEQUENCE [LARGE SCALE GENOMIC DNA]</scope>
    <source>
        <strain evidence="5 6">2CG4</strain>
    </source>
</reference>